<keyword evidence="4" id="KW-1185">Reference proteome</keyword>
<keyword evidence="2" id="KW-0472">Membrane</keyword>
<evidence type="ECO:0008006" key="5">
    <source>
        <dbReference type="Google" id="ProtNLM"/>
    </source>
</evidence>
<reference evidence="4" key="1">
    <citation type="journal article" date="2019" name="Int. J. Syst. Evol. Microbiol.">
        <title>The Global Catalogue of Microorganisms (GCM) 10K type strain sequencing project: providing services to taxonomists for standard genome sequencing and annotation.</title>
        <authorList>
            <consortium name="The Broad Institute Genomics Platform"/>
            <consortium name="The Broad Institute Genome Sequencing Center for Infectious Disease"/>
            <person name="Wu L."/>
            <person name="Ma J."/>
        </authorList>
    </citation>
    <scope>NUCLEOTIDE SEQUENCE [LARGE SCALE GENOMIC DNA]</scope>
    <source>
        <strain evidence="4">JCM 16924</strain>
    </source>
</reference>
<keyword evidence="2" id="KW-0812">Transmembrane</keyword>
<proteinExistence type="predicted"/>
<feature type="transmembrane region" description="Helical" evidence="2">
    <location>
        <begin position="84"/>
        <end position="102"/>
    </location>
</feature>
<keyword evidence="2" id="KW-1133">Transmembrane helix</keyword>
<sequence length="166" mass="17698">MSSRTRTRAAKSGASVHTVRIPRQRGRRGGDPFVVVVPERPSLTRQALTGLALLLWDHRRALAPTGFALVALAVAGLLHAMAWWSGLVLAPLAAGPLVWLAVMQRRRPGTGSVLAWRIGLAALASTGLAWLALAAGFGPLTGPLELVWLLGLIAAQAAWFIVRRTH</sequence>
<gene>
    <name evidence="3" type="ORF">GCM10022232_66970</name>
</gene>
<evidence type="ECO:0000313" key="4">
    <source>
        <dbReference type="Proteomes" id="UP001500456"/>
    </source>
</evidence>
<feature type="transmembrane region" description="Helical" evidence="2">
    <location>
        <begin position="146"/>
        <end position="162"/>
    </location>
</feature>
<dbReference type="RefSeq" id="WP_345568525.1">
    <property type="nucleotide sequence ID" value="NZ_BAAAZX010000023.1"/>
</dbReference>
<dbReference type="Proteomes" id="UP001500456">
    <property type="component" value="Unassembled WGS sequence"/>
</dbReference>
<evidence type="ECO:0000256" key="1">
    <source>
        <dbReference type="SAM" id="MobiDB-lite"/>
    </source>
</evidence>
<comment type="caution">
    <text evidence="3">The sequence shown here is derived from an EMBL/GenBank/DDBJ whole genome shotgun (WGS) entry which is preliminary data.</text>
</comment>
<feature type="region of interest" description="Disordered" evidence="1">
    <location>
        <begin position="1"/>
        <end position="27"/>
    </location>
</feature>
<feature type="transmembrane region" description="Helical" evidence="2">
    <location>
        <begin position="61"/>
        <end position="78"/>
    </location>
</feature>
<organism evidence="3 4">
    <name type="scientific">Streptomyces plumbiresistens</name>
    <dbReference type="NCBI Taxonomy" id="511811"/>
    <lineage>
        <taxon>Bacteria</taxon>
        <taxon>Bacillati</taxon>
        <taxon>Actinomycetota</taxon>
        <taxon>Actinomycetes</taxon>
        <taxon>Kitasatosporales</taxon>
        <taxon>Streptomycetaceae</taxon>
        <taxon>Streptomyces</taxon>
    </lineage>
</organism>
<protein>
    <recommendedName>
        <fullName evidence="5">Integral membrane protein</fullName>
    </recommendedName>
</protein>
<evidence type="ECO:0000256" key="2">
    <source>
        <dbReference type="SAM" id="Phobius"/>
    </source>
</evidence>
<dbReference type="EMBL" id="BAAAZX010000023">
    <property type="protein sequence ID" value="GAA4014759.1"/>
    <property type="molecule type" value="Genomic_DNA"/>
</dbReference>
<feature type="transmembrane region" description="Helical" evidence="2">
    <location>
        <begin position="114"/>
        <end position="140"/>
    </location>
</feature>
<evidence type="ECO:0000313" key="3">
    <source>
        <dbReference type="EMBL" id="GAA4014759.1"/>
    </source>
</evidence>
<name>A0ABP7SQ93_9ACTN</name>
<accession>A0ABP7SQ93</accession>